<proteinExistence type="predicted"/>
<keyword evidence="2" id="KW-1185">Reference proteome</keyword>
<evidence type="ECO:0000313" key="1">
    <source>
        <dbReference type="EMBL" id="GAA0727156.1"/>
    </source>
</evidence>
<sequence>MIKYEIPFNFDLDLLNFLDSYIDKEWIEFLFLPPFKGHSSNARSHVDGSCKASWTYKEPDTLEEYDFYIKEIQKKGFTPGVLFQKEEPLAMDVVKHYLDLGINTFVVNSDKLASDLKKINSKYKVIASITKTLSAQDLWEKDYTMYDKIVLHFPFNRALSKLKELPYYYKYSLLVNSYCLYNCHIAKEHWNSTSENSHSINCLKGDRKDDLIYIPPEYTKLFAPHVDSFKIQGREYPTHILGEEIYCYYKGLHNPFAGAIYNRLSPFNAEEYFNKGKDLPFVNYKPNNLPNMPTSA</sequence>
<organism evidence="1 2">
    <name type="scientific">Clostridium malenominatum</name>
    <dbReference type="NCBI Taxonomy" id="1539"/>
    <lineage>
        <taxon>Bacteria</taxon>
        <taxon>Bacillati</taxon>
        <taxon>Bacillota</taxon>
        <taxon>Clostridia</taxon>
        <taxon>Eubacteriales</taxon>
        <taxon>Clostridiaceae</taxon>
        <taxon>Clostridium</taxon>
    </lineage>
</organism>
<name>A0ABN1J2Y1_9CLOT</name>
<dbReference type="RefSeq" id="WP_343770080.1">
    <property type="nucleotide sequence ID" value="NZ_BAAACF010000003.1"/>
</dbReference>
<comment type="caution">
    <text evidence="1">The sequence shown here is derived from an EMBL/GenBank/DDBJ whole genome shotgun (WGS) entry which is preliminary data.</text>
</comment>
<reference evidence="1 2" key="1">
    <citation type="journal article" date="2019" name="Int. J. Syst. Evol. Microbiol.">
        <title>The Global Catalogue of Microorganisms (GCM) 10K type strain sequencing project: providing services to taxonomists for standard genome sequencing and annotation.</title>
        <authorList>
            <consortium name="The Broad Institute Genomics Platform"/>
            <consortium name="The Broad Institute Genome Sequencing Center for Infectious Disease"/>
            <person name="Wu L."/>
            <person name="Ma J."/>
        </authorList>
    </citation>
    <scope>NUCLEOTIDE SEQUENCE [LARGE SCALE GENOMIC DNA]</scope>
    <source>
        <strain evidence="1 2">JCM 1405</strain>
    </source>
</reference>
<evidence type="ECO:0000313" key="2">
    <source>
        <dbReference type="Proteomes" id="UP001500339"/>
    </source>
</evidence>
<dbReference type="Proteomes" id="UP001500339">
    <property type="component" value="Unassembled WGS sequence"/>
</dbReference>
<dbReference type="EMBL" id="BAAACF010000003">
    <property type="protein sequence ID" value="GAA0727156.1"/>
    <property type="molecule type" value="Genomic_DNA"/>
</dbReference>
<accession>A0ABN1J2Y1</accession>
<gene>
    <name evidence="1" type="ORF">GCM10008905_24430</name>
</gene>
<protein>
    <submittedName>
        <fullName evidence="1">Uncharacterized protein</fullName>
    </submittedName>
</protein>